<accession>A0A7R9WAP4</accession>
<dbReference type="EMBL" id="HBED01034303">
    <property type="protein sequence ID" value="CAD8318399.1"/>
    <property type="molecule type" value="Transcribed_RNA"/>
</dbReference>
<sequence>MTMAANNVARWFALSSLWAAGSFAFVHIPTSPFQRQVSDLRQKQSWSPLYETVDECELDPSECAKFKILTCSATSCAKKRKNLGVDEFATLGSLWERKELANAVDVQIEESTCLGSCKVAPCVAVEHEDFVGSVSLEGMTPAEFKARAFHSVITEDDVDRVWSSVERAIKIMAGEEADEAAV</sequence>
<evidence type="ECO:0000256" key="1">
    <source>
        <dbReference type="SAM" id="SignalP"/>
    </source>
</evidence>
<dbReference type="AlphaFoldDB" id="A0A7R9WAP4"/>
<organism evidence="2">
    <name type="scientific">Pseudictyota dubia</name>
    <dbReference type="NCBI Taxonomy" id="2749911"/>
    <lineage>
        <taxon>Eukaryota</taxon>
        <taxon>Sar</taxon>
        <taxon>Stramenopiles</taxon>
        <taxon>Ochrophyta</taxon>
        <taxon>Bacillariophyta</taxon>
        <taxon>Mediophyceae</taxon>
        <taxon>Biddulphiophycidae</taxon>
        <taxon>Eupodiscales</taxon>
        <taxon>Odontellaceae</taxon>
        <taxon>Pseudictyota</taxon>
    </lineage>
</organism>
<name>A0A7R9WAP4_9STRA</name>
<evidence type="ECO:0000313" key="2">
    <source>
        <dbReference type="EMBL" id="CAD8318399.1"/>
    </source>
</evidence>
<reference evidence="2" key="1">
    <citation type="submission" date="2021-01" db="EMBL/GenBank/DDBJ databases">
        <authorList>
            <person name="Corre E."/>
            <person name="Pelletier E."/>
            <person name="Niang G."/>
            <person name="Scheremetjew M."/>
            <person name="Finn R."/>
            <person name="Kale V."/>
            <person name="Holt S."/>
            <person name="Cochrane G."/>
            <person name="Meng A."/>
            <person name="Brown T."/>
            <person name="Cohen L."/>
        </authorList>
    </citation>
    <scope>NUCLEOTIDE SEQUENCE</scope>
    <source>
        <strain evidence="2">CCMP147</strain>
    </source>
</reference>
<dbReference type="SUPFAM" id="SSF52833">
    <property type="entry name" value="Thioredoxin-like"/>
    <property type="match status" value="1"/>
</dbReference>
<feature type="chain" id="PRO_5030548415" evidence="1">
    <location>
        <begin position="25"/>
        <end position="182"/>
    </location>
</feature>
<keyword evidence="1" id="KW-0732">Signal</keyword>
<gene>
    <name evidence="2" type="ORF">TDUB1175_LOCUS17194</name>
</gene>
<dbReference type="Gene3D" id="3.40.30.10">
    <property type="entry name" value="Glutaredoxin"/>
    <property type="match status" value="1"/>
</dbReference>
<protein>
    <submittedName>
        <fullName evidence="2">Uncharacterized protein</fullName>
    </submittedName>
</protein>
<proteinExistence type="predicted"/>
<feature type="signal peptide" evidence="1">
    <location>
        <begin position="1"/>
        <end position="24"/>
    </location>
</feature>
<dbReference type="InterPro" id="IPR036249">
    <property type="entry name" value="Thioredoxin-like_sf"/>
</dbReference>
<dbReference type="Pfam" id="PF01257">
    <property type="entry name" value="2Fe-2S_thioredx"/>
    <property type="match status" value="1"/>
</dbReference>